<dbReference type="EMBL" id="CP012752">
    <property type="protein sequence ID" value="ALG13706.1"/>
    <property type="molecule type" value="Genomic_DNA"/>
</dbReference>
<feature type="region of interest" description="Disordered" evidence="1">
    <location>
        <begin position="91"/>
        <end position="133"/>
    </location>
</feature>
<dbReference type="AlphaFoldDB" id="A0A0N9IB75"/>
<dbReference type="STRING" id="860235.AOZ06_48705"/>
<organism evidence="2 3">
    <name type="scientific">Kibdelosporangium phytohabitans</name>
    <dbReference type="NCBI Taxonomy" id="860235"/>
    <lineage>
        <taxon>Bacteria</taxon>
        <taxon>Bacillati</taxon>
        <taxon>Actinomycetota</taxon>
        <taxon>Actinomycetes</taxon>
        <taxon>Pseudonocardiales</taxon>
        <taxon>Pseudonocardiaceae</taxon>
        <taxon>Kibdelosporangium</taxon>
    </lineage>
</organism>
<dbReference type="KEGG" id="kphy:AOZ06_48705"/>
<evidence type="ECO:0000256" key="1">
    <source>
        <dbReference type="SAM" id="MobiDB-lite"/>
    </source>
</evidence>
<dbReference type="OrthoDB" id="3687926at2"/>
<dbReference type="InterPro" id="IPR036894">
    <property type="entry name" value="YbaB-like_sf"/>
</dbReference>
<dbReference type="RefSeq" id="WP_054295592.1">
    <property type="nucleotide sequence ID" value="NZ_CP012752.1"/>
</dbReference>
<reference evidence="2 3" key="1">
    <citation type="submission" date="2015-07" db="EMBL/GenBank/DDBJ databases">
        <title>Genome sequencing of Kibdelosporangium phytohabitans.</title>
        <authorList>
            <person name="Qin S."/>
            <person name="Xing K."/>
        </authorList>
    </citation>
    <scope>NUCLEOTIDE SEQUENCE [LARGE SCALE GENOMIC DNA]</scope>
    <source>
        <strain evidence="2 3">KLBMP1111</strain>
    </source>
</reference>
<keyword evidence="3" id="KW-1185">Reference proteome</keyword>
<dbReference type="Gene3D" id="3.30.1310.10">
    <property type="entry name" value="Nucleoid-associated protein YbaB-like domain"/>
    <property type="match status" value="1"/>
</dbReference>
<sequence length="133" mass="13960">MGNEDHVQDELDRLGRSVAETGERVAAVVGRSGPIIGKAASGDNAISVSVSPGGMLRAVDLQPAVLGRHADEVAREVMRLAAQATKIANNRMHSSTRQVVSPAAARNLAGLGMPDEPLPRDDNEPDDFGRVLS</sequence>
<gene>
    <name evidence="2" type="ORF">AOZ06_48705</name>
</gene>
<protein>
    <submittedName>
        <fullName evidence="2">Uncharacterized protein</fullName>
    </submittedName>
</protein>
<dbReference type="Proteomes" id="UP000063699">
    <property type="component" value="Chromosome"/>
</dbReference>
<evidence type="ECO:0000313" key="3">
    <source>
        <dbReference type="Proteomes" id="UP000063699"/>
    </source>
</evidence>
<accession>A0A0N9IB75</accession>
<evidence type="ECO:0000313" key="2">
    <source>
        <dbReference type="EMBL" id="ALG13706.1"/>
    </source>
</evidence>
<name>A0A0N9IB75_9PSEU</name>
<proteinExistence type="predicted"/>